<dbReference type="GO" id="GO:0006508">
    <property type="term" value="P:proteolysis"/>
    <property type="evidence" value="ECO:0007669"/>
    <property type="project" value="InterPro"/>
</dbReference>
<proteinExistence type="predicted"/>
<reference evidence="3 4" key="1">
    <citation type="submission" date="2009-04" db="EMBL/GenBank/DDBJ databases">
        <authorList>
            <person name="Sebastian Y."/>
            <person name="Madupu R."/>
            <person name="Durkin A.S."/>
            <person name="Torralba M."/>
            <person name="Methe B."/>
            <person name="Sutton G.G."/>
            <person name="Strausberg R.L."/>
            <person name="Nelson K.E."/>
        </authorList>
    </citation>
    <scope>NUCLEOTIDE SEQUENCE [LARGE SCALE GENOMIC DNA]</scope>
    <source>
        <strain evidence="3 4">60-3</strain>
    </source>
</reference>
<organism evidence="3 4">
    <name type="scientific">Porphyromonas uenonis 60-3</name>
    <dbReference type="NCBI Taxonomy" id="596327"/>
    <lineage>
        <taxon>Bacteria</taxon>
        <taxon>Pseudomonadati</taxon>
        <taxon>Bacteroidota</taxon>
        <taxon>Bacteroidia</taxon>
        <taxon>Bacteroidales</taxon>
        <taxon>Porphyromonadaceae</taxon>
        <taxon>Porphyromonas</taxon>
    </lineage>
</organism>
<dbReference type="GO" id="GO:0008234">
    <property type="term" value="F:cysteine-type peptidase activity"/>
    <property type="evidence" value="ECO:0007669"/>
    <property type="project" value="InterPro"/>
</dbReference>
<keyword evidence="4" id="KW-1185">Reference proteome</keyword>
<dbReference type="eggNOG" id="COG1572">
    <property type="taxonomic scope" value="Bacteria"/>
</dbReference>
<feature type="domain" description="Gingipain" evidence="2">
    <location>
        <begin position="405"/>
        <end position="781"/>
    </location>
</feature>
<dbReference type="Pfam" id="PF01364">
    <property type="entry name" value="Peptidase_C25"/>
    <property type="match status" value="1"/>
</dbReference>
<dbReference type="SUPFAM" id="SSF52129">
    <property type="entry name" value="Caspase-like"/>
    <property type="match status" value="1"/>
</dbReference>
<dbReference type="RefSeq" id="WP_007365616.1">
    <property type="nucleotide sequence ID" value="NZ_ACLR01000178.1"/>
</dbReference>
<dbReference type="Gene3D" id="3.40.50.10390">
    <property type="entry name" value="Gingipain r, domain 1"/>
    <property type="match status" value="1"/>
</dbReference>
<evidence type="ECO:0000259" key="2">
    <source>
        <dbReference type="Pfam" id="PF01364"/>
    </source>
</evidence>
<evidence type="ECO:0000313" key="3">
    <source>
        <dbReference type="EMBL" id="EEK16524.1"/>
    </source>
</evidence>
<evidence type="ECO:0000313" key="4">
    <source>
        <dbReference type="Proteomes" id="UP000003303"/>
    </source>
</evidence>
<dbReference type="AlphaFoldDB" id="C2MCN4"/>
<dbReference type="InterPro" id="IPR001769">
    <property type="entry name" value="Gingipain"/>
</dbReference>
<comment type="caution">
    <text evidence="3">The sequence shown here is derived from an EMBL/GenBank/DDBJ whole genome shotgun (WGS) entry which is preliminary data.</text>
</comment>
<sequence>MRHRLLHYIYRPLSLLLVTLLAGLLGLTAQSSASSPLSEGHWVRLSVTRTGVYKVTFATLREAGIANPAEVRLFGRGGAMLSEVLEDNSLQLTPVPAYVANDAVYFYATGVTEWIPELSRQTFRHQQNIYSNQGYYLATDRTDLPVQRIESQGAQQATEPAVRTSFLAHELYEQDRHSLRASGRLLFGEPLGGHPLTVPLTLPSPLVSDAEGDLKVAYVGLPDKDQSLELTVQLGGETYKDIIKRSEDETSASTYLAGIYHAKSFAAKLPSEAQRVETQLQIAPAGRQSYLDYLTLVAPVALQYGGKGQLTFRNYSATPGAIASHRIEVTGSASALQLWGRTPEGQVASLPIAEQDGAVTFTGAVTSEAGIPVEYTLFALADAYPVEQVVALPHGGVRLDTVPDYLMITTEALRPAAERLASYHREHSGLRVQVVTQQELFDEYNGGTPDATAYRLMLWDYKRRYEAEHGAESYHPLLLLMGDGAYDNRKVSQDWSARDFQLTEFLLTYQGENSTNVYSYSTDDYFGLLTEGLRGVGVGAQPLSVGIGRLPIRTLEEAEAVVDKIIRYDSEQVPGVWRTRACYVADNMDGYSHLGEADGIAQLMERLQPELMVSKVYMDAYAHKNVGGRTSVPDARRKLMDELQKGLLLLDYTGHGGPAAWSDEQILTQADIVRFDYPHLPVWITATCDFTNYDHPQTSAGESAMLNPTSGAIALYTTTRVVMNLNNEQMNRALHESLFTPQADGFLRPMGIVMRDAKNALTDDTMNKLNFFLLGDPALRLRMPAYETVITELAGVSLDKLSEGESVPLHAMDSVQVRGYVASSKGVVQGDFTGRLFVTVFDAKAPVKTHIDNAPDKDPEKITSFEDYPGMLYAGVAEVKEGHFDFSFVVPKDLPYSGGNGKINLYAYSDAKGGEPYEAMGVSHAICVKPGVGEHSVVDTVPPEIRELYLGHPNFSVDNPIGSTPLFVATLADASGINLSGTGVGHNMTLVVDGREDLTFNLSSSYTASEMEAGVGRVLYLLPELPDGDHTATFTVWDVCNNVTERSFAFRVRDGQAPTVVESHARPGVLTADDPLIVEVYNNAPGVEVDVTIELYDYRGALVALSPQMVARSGHDTPALIRWEPKLQSGGALLPGLYIYRLRMTQGDSVPAYTSGKIVVR</sequence>
<dbReference type="InterPro" id="IPR029030">
    <property type="entry name" value="Caspase-like_dom_sf"/>
</dbReference>
<dbReference type="MEROPS" id="C25.004"/>
<dbReference type="Proteomes" id="UP000003303">
    <property type="component" value="Unassembled WGS sequence"/>
</dbReference>
<name>C2MCN4_9PORP</name>
<dbReference type="EMBL" id="ACLR01000178">
    <property type="protein sequence ID" value="EEK16524.1"/>
    <property type="molecule type" value="Genomic_DNA"/>
</dbReference>
<protein>
    <recommendedName>
        <fullName evidence="2">Gingipain domain-containing protein</fullName>
    </recommendedName>
</protein>
<dbReference type="CDD" id="cd02258">
    <property type="entry name" value="Peptidase_C25_N"/>
    <property type="match status" value="1"/>
</dbReference>
<gene>
    <name evidence="3" type="ORF">PORUE0001_1514</name>
</gene>
<dbReference type="Gene3D" id="3.40.50.1460">
    <property type="match status" value="1"/>
</dbReference>
<dbReference type="STRING" id="596327.PORUE0001_1514"/>
<evidence type="ECO:0000256" key="1">
    <source>
        <dbReference type="ARBA" id="ARBA00022729"/>
    </source>
</evidence>
<dbReference type="OrthoDB" id="9809780at2"/>
<keyword evidence="1" id="KW-0732">Signal</keyword>
<dbReference type="NCBIfam" id="NF033707">
    <property type="entry name" value="T9SS_sortase"/>
    <property type="match status" value="1"/>
</dbReference>
<accession>C2MCN4</accession>
<dbReference type="InterPro" id="IPR029031">
    <property type="entry name" value="Gingipain_N_sf"/>
</dbReference>